<dbReference type="AlphaFoldDB" id="A0A6B8M7V2"/>
<proteinExistence type="predicted"/>
<dbReference type="GeneID" id="42571081"/>
<accession>A0A6B8M7V2</accession>
<organism evidence="1 2">
    <name type="scientific">Methylocystis parvus</name>
    <dbReference type="NCBI Taxonomy" id="134"/>
    <lineage>
        <taxon>Bacteria</taxon>
        <taxon>Pseudomonadati</taxon>
        <taxon>Pseudomonadota</taxon>
        <taxon>Alphaproteobacteria</taxon>
        <taxon>Hyphomicrobiales</taxon>
        <taxon>Methylocystaceae</taxon>
        <taxon>Methylocystis</taxon>
    </lineage>
</organism>
<evidence type="ECO:0008006" key="3">
    <source>
        <dbReference type="Google" id="ProtNLM"/>
    </source>
</evidence>
<evidence type="ECO:0000313" key="2">
    <source>
        <dbReference type="Proteomes" id="UP000422569"/>
    </source>
</evidence>
<dbReference type="EMBL" id="CP044333">
    <property type="protein sequence ID" value="QGN00175.1"/>
    <property type="molecule type" value="Genomic_DNA"/>
</dbReference>
<evidence type="ECO:0000313" key="1">
    <source>
        <dbReference type="EMBL" id="QGN00175.1"/>
    </source>
</evidence>
<sequence>MITAAAASMLAGQAEAANDFAAKTVMEKMQASERYPYIAGVVEGLTYSRFARDGKKTEGMGCIYGWFYDKPETLDLIYAAFGQYPQYTAGAIISALAKKKACGD</sequence>
<keyword evidence="1" id="KW-0614">Plasmid</keyword>
<reference evidence="1 2" key="1">
    <citation type="submission" date="2019-09" db="EMBL/GenBank/DDBJ databases">
        <title>Isolation and complete genome sequencing of Methylocystis species.</title>
        <authorList>
            <person name="Rumah B.L."/>
            <person name="Stead C.E."/>
            <person name="Stevens B.C."/>
            <person name="Minton N.P."/>
            <person name="Grosse-Honebrink A."/>
            <person name="Zhang Y."/>
        </authorList>
    </citation>
    <scope>NUCLEOTIDE SEQUENCE [LARGE SCALE GENOMIC DNA]</scope>
    <source>
        <strain evidence="1 2">BRCS2</strain>
        <plasmid evidence="1 2">unnamed2</plasmid>
    </source>
</reference>
<dbReference type="RefSeq" id="WP_016920688.1">
    <property type="nucleotide sequence ID" value="NZ_CP044333.1"/>
</dbReference>
<protein>
    <recommendedName>
        <fullName evidence="3">Rap1a immunity protein domain-containing protein</fullName>
    </recommendedName>
</protein>
<dbReference type="KEGG" id="mpar:F7D14_21675"/>
<gene>
    <name evidence="1" type="ORF">F7D14_21675</name>
</gene>
<geneLocation type="plasmid" evidence="1">
    <name>unnamed2</name>
</geneLocation>
<name>A0A6B8M7V2_9HYPH</name>
<dbReference type="Proteomes" id="UP000422569">
    <property type="component" value="Plasmid unnamed2"/>
</dbReference>
<keyword evidence="2" id="KW-1185">Reference proteome</keyword>